<name>A0A9P4UB48_9PLEO</name>
<keyword evidence="2" id="KW-1185">Reference proteome</keyword>
<protein>
    <submittedName>
        <fullName evidence="1">Uncharacterized protein</fullName>
    </submittedName>
</protein>
<reference evidence="1" key="1">
    <citation type="journal article" date="2020" name="Stud. Mycol.">
        <title>101 Dothideomycetes genomes: a test case for predicting lifestyles and emergence of pathogens.</title>
        <authorList>
            <person name="Haridas S."/>
            <person name="Albert R."/>
            <person name="Binder M."/>
            <person name="Bloem J."/>
            <person name="Labutti K."/>
            <person name="Salamov A."/>
            <person name="Andreopoulos B."/>
            <person name="Baker S."/>
            <person name="Barry K."/>
            <person name="Bills G."/>
            <person name="Bluhm B."/>
            <person name="Cannon C."/>
            <person name="Castanera R."/>
            <person name="Culley D."/>
            <person name="Daum C."/>
            <person name="Ezra D."/>
            <person name="Gonzalez J."/>
            <person name="Henrissat B."/>
            <person name="Kuo A."/>
            <person name="Liang C."/>
            <person name="Lipzen A."/>
            <person name="Lutzoni F."/>
            <person name="Magnuson J."/>
            <person name="Mondo S."/>
            <person name="Nolan M."/>
            <person name="Ohm R."/>
            <person name="Pangilinan J."/>
            <person name="Park H.-J."/>
            <person name="Ramirez L."/>
            <person name="Alfaro M."/>
            <person name="Sun H."/>
            <person name="Tritt A."/>
            <person name="Yoshinaga Y."/>
            <person name="Zwiers L.-H."/>
            <person name="Turgeon B."/>
            <person name="Goodwin S."/>
            <person name="Spatafora J."/>
            <person name="Crous P."/>
            <person name="Grigoriev I."/>
        </authorList>
    </citation>
    <scope>NUCLEOTIDE SEQUENCE</scope>
    <source>
        <strain evidence="1">CBS 690.94</strain>
    </source>
</reference>
<evidence type="ECO:0000313" key="2">
    <source>
        <dbReference type="Proteomes" id="UP000799764"/>
    </source>
</evidence>
<comment type="caution">
    <text evidence="1">The sequence shown here is derived from an EMBL/GenBank/DDBJ whole genome shotgun (WGS) entry which is preliminary data.</text>
</comment>
<dbReference type="AlphaFoldDB" id="A0A9P4UB48"/>
<proteinExistence type="predicted"/>
<gene>
    <name evidence="1" type="ORF">P171DRAFT_45809</name>
</gene>
<dbReference type="Proteomes" id="UP000799764">
    <property type="component" value="Unassembled WGS sequence"/>
</dbReference>
<sequence>MELARPDAACRKALDWEIYPMRRSKQYTYQPIFHQQETLGSPPASRTQNIPPHERCHPRARRLLDHHAVPPRATRGTRACICATHGRGRGAWYGICTWRMESARARLEWVRRDTARGGGDGEMSLVEVGRRLGAMARFGVGGCRDDHSSCGCVLLM</sequence>
<organism evidence="1 2">
    <name type="scientific">Karstenula rhodostoma CBS 690.94</name>
    <dbReference type="NCBI Taxonomy" id="1392251"/>
    <lineage>
        <taxon>Eukaryota</taxon>
        <taxon>Fungi</taxon>
        <taxon>Dikarya</taxon>
        <taxon>Ascomycota</taxon>
        <taxon>Pezizomycotina</taxon>
        <taxon>Dothideomycetes</taxon>
        <taxon>Pleosporomycetidae</taxon>
        <taxon>Pleosporales</taxon>
        <taxon>Massarineae</taxon>
        <taxon>Didymosphaeriaceae</taxon>
        <taxon>Karstenula</taxon>
    </lineage>
</organism>
<dbReference type="EMBL" id="MU001502">
    <property type="protein sequence ID" value="KAF2443870.1"/>
    <property type="molecule type" value="Genomic_DNA"/>
</dbReference>
<evidence type="ECO:0000313" key="1">
    <source>
        <dbReference type="EMBL" id="KAF2443870.1"/>
    </source>
</evidence>
<accession>A0A9P4UB48</accession>